<dbReference type="InterPro" id="IPR034746">
    <property type="entry name" value="POTRA"/>
</dbReference>
<evidence type="ECO:0000256" key="5">
    <source>
        <dbReference type="ARBA" id="ARBA00022989"/>
    </source>
</evidence>
<feature type="domain" description="POTRA" evidence="8">
    <location>
        <begin position="42"/>
        <end position="110"/>
    </location>
</feature>
<keyword evidence="5" id="KW-1133">Transmembrane helix</keyword>
<dbReference type="PANTHER" id="PTHR37820:SF1">
    <property type="entry name" value="CELL DIVISION PROTEIN FTSQ"/>
    <property type="match status" value="1"/>
</dbReference>
<organism evidence="9 10">
    <name type="scientific">Sphaerimonospora cavernae</name>
    <dbReference type="NCBI Taxonomy" id="1740611"/>
    <lineage>
        <taxon>Bacteria</taxon>
        <taxon>Bacillati</taxon>
        <taxon>Actinomycetota</taxon>
        <taxon>Actinomycetes</taxon>
        <taxon>Streptosporangiales</taxon>
        <taxon>Streptosporangiaceae</taxon>
        <taxon>Sphaerimonospora</taxon>
    </lineage>
</organism>
<evidence type="ECO:0000256" key="2">
    <source>
        <dbReference type="ARBA" id="ARBA00022475"/>
    </source>
</evidence>
<evidence type="ECO:0000256" key="4">
    <source>
        <dbReference type="ARBA" id="ARBA00022692"/>
    </source>
</evidence>
<keyword evidence="2" id="KW-1003">Cell membrane</keyword>
<keyword evidence="7" id="KW-0131">Cell cycle</keyword>
<evidence type="ECO:0000313" key="10">
    <source>
        <dbReference type="Proteomes" id="UP001589870"/>
    </source>
</evidence>
<protein>
    <submittedName>
        <fullName evidence="9">Cell division protein FtsQ/DivIB</fullName>
    </submittedName>
</protein>
<evidence type="ECO:0000259" key="8">
    <source>
        <dbReference type="PROSITE" id="PS51779"/>
    </source>
</evidence>
<proteinExistence type="predicted"/>
<dbReference type="GO" id="GO:0051301">
    <property type="term" value="P:cell division"/>
    <property type="evidence" value="ECO:0007669"/>
    <property type="project" value="UniProtKB-KW"/>
</dbReference>
<dbReference type="PROSITE" id="PS51779">
    <property type="entry name" value="POTRA"/>
    <property type="match status" value="1"/>
</dbReference>
<dbReference type="Pfam" id="PF03799">
    <property type="entry name" value="FtsQ_DivIB_C"/>
    <property type="match status" value="1"/>
</dbReference>
<dbReference type="EMBL" id="JBHMQT010000003">
    <property type="protein sequence ID" value="MFC0860974.1"/>
    <property type="molecule type" value="Genomic_DNA"/>
</dbReference>
<dbReference type="InterPro" id="IPR013685">
    <property type="entry name" value="POTRA_FtsQ_type"/>
</dbReference>
<dbReference type="Proteomes" id="UP001589870">
    <property type="component" value="Unassembled WGS sequence"/>
</dbReference>
<keyword evidence="6" id="KW-0472">Membrane</keyword>
<dbReference type="PANTHER" id="PTHR37820">
    <property type="entry name" value="CELL DIVISION PROTEIN DIVIB"/>
    <property type="match status" value="1"/>
</dbReference>
<dbReference type="InterPro" id="IPR050487">
    <property type="entry name" value="FtsQ_DivIB"/>
</dbReference>
<name>A0ABV6TXP5_9ACTN</name>
<keyword evidence="10" id="KW-1185">Reference proteome</keyword>
<accession>A0ABV6TXP5</accession>
<evidence type="ECO:0000313" key="9">
    <source>
        <dbReference type="EMBL" id="MFC0860974.1"/>
    </source>
</evidence>
<gene>
    <name evidence="9" type="ORF">ACFHYQ_01560</name>
</gene>
<keyword evidence="4" id="KW-0812">Transmembrane</keyword>
<dbReference type="Gene3D" id="3.10.20.310">
    <property type="entry name" value="membrane protein fhac"/>
    <property type="match status" value="1"/>
</dbReference>
<evidence type="ECO:0000256" key="1">
    <source>
        <dbReference type="ARBA" id="ARBA00004370"/>
    </source>
</evidence>
<keyword evidence="3 9" id="KW-0132">Cell division</keyword>
<comment type="caution">
    <text evidence="9">The sequence shown here is derived from an EMBL/GenBank/DDBJ whole genome shotgun (WGS) entry which is preliminary data.</text>
</comment>
<evidence type="ECO:0000256" key="7">
    <source>
        <dbReference type="ARBA" id="ARBA00023306"/>
    </source>
</evidence>
<dbReference type="Pfam" id="PF08478">
    <property type="entry name" value="POTRA_1"/>
    <property type="match status" value="1"/>
</dbReference>
<sequence length="256" mass="26522">MNFLTSAFPRGSRTVRRTALAALLMAGVVGAATWVVFSSSVLGVRQVEIIGNTGVPAETLRAAAGVPAGTPLANVDVDEVGRRLRAVVEVESARVEREWPGTLRISVVERTPVAVVPLTEPSTNGAPENGASEIGASENGAAVAGMSAVVDRFGVILERVAVAPPRLPVLRVQHPAPGDPAMRAALAVLGALPDDVRVSEVRVPSVRSITLSLADGRTVLWGDAGHAAEKGRALAAALERPGTFFDVSTPRVVTVK</sequence>
<evidence type="ECO:0000256" key="6">
    <source>
        <dbReference type="ARBA" id="ARBA00023136"/>
    </source>
</evidence>
<reference evidence="9 10" key="1">
    <citation type="submission" date="2024-09" db="EMBL/GenBank/DDBJ databases">
        <authorList>
            <person name="Sun Q."/>
            <person name="Mori K."/>
        </authorList>
    </citation>
    <scope>NUCLEOTIDE SEQUENCE [LARGE SCALE GENOMIC DNA]</scope>
    <source>
        <strain evidence="9 10">TBRC 1851</strain>
    </source>
</reference>
<dbReference type="RefSeq" id="WP_394299228.1">
    <property type="nucleotide sequence ID" value="NZ_JBHMQT010000003.1"/>
</dbReference>
<evidence type="ECO:0000256" key="3">
    <source>
        <dbReference type="ARBA" id="ARBA00022618"/>
    </source>
</evidence>
<dbReference type="InterPro" id="IPR005548">
    <property type="entry name" value="Cell_div_FtsQ/DivIB_C"/>
</dbReference>
<comment type="subcellular location">
    <subcellularLocation>
        <location evidence="1">Membrane</location>
    </subcellularLocation>
</comment>